<dbReference type="EMBL" id="CAJNOJ010000070">
    <property type="protein sequence ID" value="CAF1027575.1"/>
    <property type="molecule type" value="Genomic_DNA"/>
</dbReference>
<feature type="chain" id="PRO_5032647012" description="Protein quiver" evidence="2">
    <location>
        <begin position="23"/>
        <end position="125"/>
    </location>
</feature>
<dbReference type="OrthoDB" id="10009503at2759"/>
<organism evidence="3 4">
    <name type="scientific">Adineta ricciae</name>
    <name type="common">Rotifer</name>
    <dbReference type="NCBI Taxonomy" id="249248"/>
    <lineage>
        <taxon>Eukaryota</taxon>
        <taxon>Metazoa</taxon>
        <taxon>Spiralia</taxon>
        <taxon>Gnathifera</taxon>
        <taxon>Rotifera</taxon>
        <taxon>Eurotatoria</taxon>
        <taxon>Bdelloidea</taxon>
        <taxon>Adinetida</taxon>
        <taxon>Adinetidae</taxon>
        <taxon>Adineta</taxon>
    </lineage>
</organism>
<gene>
    <name evidence="3" type="ORF">EDS130_LOCUS16232</name>
</gene>
<keyword evidence="2" id="KW-0732">Signal</keyword>
<evidence type="ECO:0000256" key="1">
    <source>
        <dbReference type="SAM" id="Phobius"/>
    </source>
</evidence>
<evidence type="ECO:0000313" key="4">
    <source>
        <dbReference type="Proteomes" id="UP000663852"/>
    </source>
</evidence>
<evidence type="ECO:0000313" key="3">
    <source>
        <dbReference type="EMBL" id="CAF1027575.1"/>
    </source>
</evidence>
<keyword evidence="1" id="KW-0812">Transmembrane</keyword>
<name>A0A814IQH3_ADIRI</name>
<accession>A0A814IQH3</accession>
<evidence type="ECO:0000256" key="2">
    <source>
        <dbReference type="SAM" id="SignalP"/>
    </source>
</evidence>
<keyword evidence="1" id="KW-0472">Membrane</keyword>
<proteinExistence type="predicted"/>
<keyword evidence="1" id="KW-1133">Transmembrane helix</keyword>
<dbReference type="AlphaFoldDB" id="A0A814IQH3"/>
<protein>
    <recommendedName>
        <fullName evidence="5">Protein quiver</fullName>
    </recommendedName>
</protein>
<sequence length="125" mass="13942">MVVRKWQLFCIFLSFQSITVSSILCCVGDNTCLEKPIDCPSNVCFKLVFFKTAEERGCMNDLIKYMKFPKSGSASGDDQCQQLDAQNPDMSLCKCTSDLCNSSTKHFAYLVPVLISLLSVVLSFL</sequence>
<dbReference type="Proteomes" id="UP000663852">
    <property type="component" value="Unassembled WGS sequence"/>
</dbReference>
<comment type="caution">
    <text evidence="3">The sequence shown here is derived from an EMBL/GenBank/DDBJ whole genome shotgun (WGS) entry which is preliminary data.</text>
</comment>
<feature type="signal peptide" evidence="2">
    <location>
        <begin position="1"/>
        <end position="22"/>
    </location>
</feature>
<feature type="transmembrane region" description="Helical" evidence="1">
    <location>
        <begin position="106"/>
        <end position="124"/>
    </location>
</feature>
<reference evidence="3" key="1">
    <citation type="submission" date="2021-02" db="EMBL/GenBank/DDBJ databases">
        <authorList>
            <person name="Nowell W R."/>
        </authorList>
    </citation>
    <scope>NUCLEOTIDE SEQUENCE</scope>
</reference>
<evidence type="ECO:0008006" key="5">
    <source>
        <dbReference type="Google" id="ProtNLM"/>
    </source>
</evidence>